<accession>A0ACC2LW76</accession>
<comment type="caution">
    <text evidence="1">The sequence shown here is derived from an EMBL/GenBank/DDBJ whole genome shotgun (WGS) entry which is preliminary data.</text>
</comment>
<sequence>MGCTNITAVGPCESLEITSGVGIVLVEVESELATCTGTETGPVIRSDSGPAICKGTEYAGSWLGCCGAEKLVCSEAETVCSGSDCSGWVCGAFACGIATGRWTIAGCVDGVGSIGQQGRLHWVLAQEQHRVIAFRDRGASQRQGLKWKKSLIEHHMPGKKDATSVNIKTPIAEMIKAVTKKYTRSRAELNLF</sequence>
<name>A0ACC2LW76_PERAE</name>
<gene>
    <name evidence="1" type="ORF">MRB53_011932</name>
</gene>
<keyword evidence="2" id="KW-1185">Reference proteome</keyword>
<evidence type="ECO:0000313" key="2">
    <source>
        <dbReference type="Proteomes" id="UP001234297"/>
    </source>
</evidence>
<dbReference type="Proteomes" id="UP001234297">
    <property type="component" value="Chromosome 3"/>
</dbReference>
<protein>
    <submittedName>
        <fullName evidence="1">Uncharacterized protein</fullName>
    </submittedName>
</protein>
<proteinExistence type="predicted"/>
<reference evidence="1 2" key="1">
    <citation type="journal article" date="2022" name="Hortic Res">
        <title>A haplotype resolved chromosomal level avocado genome allows analysis of novel avocado genes.</title>
        <authorList>
            <person name="Nath O."/>
            <person name="Fletcher S.J."/>
            <person name="Hayward A."/>
            <person name="Shaw L.M."/>
            <person name="Masouleh A.K."/>
            <person name="Furtado A."/>
            <person name="Henry R.J."/>
            <person name="Mitter N."/>
        </authorList>
    </citation>
    <scope>NUCLEOTIDE SEQUENCE [LARGE SCALE GENOMIC DNA]</scope>
    <source>
        <strain evidence="2">cv. Hass</strain>
    </source>
</reference>
<organism evidence="1 2">
    <name type="scientific">Persea americana</name>
    <name type="common">Avocado</name>
    <dbReference type="NCBI Taxonomy" id="3435"/>
    <lineage>
        <taxon>Eukaryota</taxon>
        <taxon>Viridiplantae</taxon>
        <taxon>Streptophyta</taxon>
        <taxon>Embryophyta</taxon>
        <taxon>Tracheophyta</taxon>
        <taxon>Spermatophyta</taxon>
        <taxon>Magnoliopsida</taxon>
        <taxon>Magnoliidae</taxon>
        <taxon>Laurales</taxon>
        <taxon>Lauraceae</taxon>
        <taxon>Persea</taxon>
    </lineage>
</organism>
<dbReference type="EMBL" id="CM056811">
    <property type="protein sequence ID" value="KAJ8637665.1"/>
    <property type="molecule type" value="Genomic_DNA"/>
</dbReference>
<evidence type="ECO:0000313" key="1">
    <source>
        <dbReference type="EMBL" id="KAJ8637665.1"/>
    </source>
</evidence>